<dbReference type="Proteomes" id="UP000305067">
    <property type="component" value="Unassembled WGS sequence"/>
</dbReference>
<dbReference type="InterPro" id="IPR036249">
    <property type="entry name" value="Thioredoxin-like_sf"/>
</dbReference>
<feature type="domain" description="Phosducin" evidence="3">
    <location>
        <begin position="111"/>
        <end position="185"/>
    </location>
</feature>
<sequence>NDALRKHGIIPQRPKTPDTPPPPPSPTLSEMLEDFETSELQEIADDVHDDEVEKLVEAYRQKRVDDERTEGKRARFGRIYPIARDDYTREVTDASKLDEPPVDGEDIEDYKGKGKGTAVICLLYKDGVARSDRTMAQMQTLAQRYPRTKFVSIVGDKCIPDLPDSRIPMIIIYMGGEILNQVVAWGADRERRIEELEALLMVAGALHVPEHRHEDHRRRRSSSASSGSDDDRGGPTRRTGTVNGKTTKNIRSSGGGKRGQDSDGSDFEFDI</sequence>
<comment type="similarity">
    <text evidence="1">Belongs to the phosducin family.</text>
</comment>
<gene>
    <name evidence="4" type="ORF">BDV98DRAFT_508265</name>
</gene>
<dbReference type="STRING" id="1884261.A0A5C3QKH8"/>
<dbReference type="Gene3D" id="3.40.30.10">
    <property type="entry name" value="Glutaredoxin"/>
    <property type="match status" value="1"/>
</dbReference>
<name>A0A5C3QKH8_9AGAR</name>
<dbReference type="PANTHER" id="PTHR45809">
    <property type="entry name" value="VIRAL IAP-ASSOCIATED FACTOR HOMOLOG"/>
    <property type="match status" value="1"/>
</dbReference>
<feature type="region of interest" description="Disordered" evidence="2">
    <location>
        <begin position="210"/>
        <end position="271"/>
    </location>
</feature>
<accession>A0A5C3QKH8</accession>
<dbReference type="Pfam" id="PF02114">
    <property type="entry name" value="Phosducin"/>
    <property type="match status" value="1"/>
</dbReference>
<dbReference type="SUPFAM" id="SSF52833">
    <property type="entry name" value="Thioredoxin-like"/>
    <property type="match status" value="1"/>
</dbReference>
<dbReference type="AlphaFoldDB" id="A0A5C3QKH8"/>
<dbReference type="PANTHER" id="PTHR45809:SF3">
    <property type="entry name" value="VIRAL IAP-ASSOCIATED FACTOR HOMOLOG"/>
    <property type="match status" value="1"/>
</dbReference>
<feature type="compositionally biased region" description="Pro residues" evidence="2">
    <location>
        <begin position="17"/>
        <end position="26"/>
    </location>
</feature>
<organism evidence="4 5">
    <name type="scientific">Pterulicium gracile</name>
    <dbReference type="NCBI Taxonomy" id="1884261"/>
    <lineage>
        <taxon>Eukaryota</taxon>
        <taxon>Fungi</taxon>
        <taxon>Dikarya</taxon>
        <taxon>Basidiomycota</taxon>
        <taxon>Agaricomycotina</taxon>
        <taxon>Agaricomycetes</taxon>
        <taxon>Agaricomycetidae</taxon>
        <taxon>Agaricales</taxon>
        <taxon>Pleurotineae</taxon>
        <taxon>Pterulaceae</taxon>
        <taxon>Pterulicium</taxon>
    </lineage>
</organism>
<dbReference type="OrthoDB" id="45518at2759"/>
<feature type="compositionally biased region" description="Polar residues" evidence="2">
    <location>
        <begin position="242"/>
        <end position="252"/>
    </location>
</feature>
<feature type="region of interest" description="Disordered" evidence="2">
    <location>
        <begin position="1"/>
        <end position="30"/>
    </location>
</feature>
<feature type="non-terminal residue" evidence="4">
    <location>
        <position position="1"/>
    </location>
</feature>
<dbReference type="InterPro" id="IPR024253">
    <property type="entry name" value="Phosducin_thioredoxin-like_dom"/>
</dbReference>
<dbReference type="GO" id="GO:0006457">
    <property type="term" value="P:protein folding"/>
    <property type="evidence" value="ECO:0007669"/>
    <property type="project" value="TreeGrafter"/>
</dbReference>
<dbReference type="EMBL" id="ML178827">
    <property type="protein sequence ID" value="TFL00729.1"/>
    <property type="molecule type" value="Genomic_DNA"/>
</dbReference>
<keyword evidence="5" id="KW-1185">Reference proteome</keyword>
<evidence type="ECO:0000313" key="5">
    <source>
        <dbReference type="Proteomes" id="UP000305067"/>
    </source>
</evidence>
<dbReference type="GO" id="GO:0005737">
    <property type="term" value="C:cytoplasm"/>
    <property type="evidence" value="ECO:0007669"/>
    <property type="project" value="TreeGrafter"/>
</dbReference>
<evidence type="ECO:0000256" key="1">
    <source>
        <dbReference type="ARBA" id="ARBA00009686"/>
    </source>
</evidence>
<proteinExistence type="inferred from homology"/>
<evidence type="ECO:0000256" key="2">
    <source>
        <dbReference type="SAM" id="MobiDB-lite"/>
    </source>
</evidence>
<evidence type="ECO:0000259" key="3">
    <source>
        <dbReference type="Pfam" id="PF02114"/>
    </source>
</evidence>
<dbReference type="InterPro" id="IPR051498">
    <property type="entry name" value="Phosducin-like_chap/apop_reg"/>
</dbReference>
<reference evidence="4 5" key="1">
    <citation type="journal article" date="2019" name="Nat. Ecol. Evol.">
        <title>Megaphylogeny resolves global patterns of mushroom evolution.</title>
        <authorList>
            <person name="Varga T."/>
            <person name="Krizsan K."/>
            <person name="Foldi C."/>
            <person name="Dima B."/>
            <person name="Sanchez-Garcia M."/>
            <person name="Sanchez-Ramirez S."/>
            <person name="Szollosi G.J."/>
            <person name="Szarkandi J.G."/>
            <person name="Papp V."/>
            <person name="Albert L."/>
            <person name="Andreopoulos W."/>
            <person name="Angelini C."/>
            <person name="Antonin V."/>
            <person name="Barry K.W."/>
            <person name="Bougher N.L."/>
            <person name="Buchanan P."/>
            <person name="Buyck B."/>
            <person name="Bense V."/>
            <person name="Catcheside P."/>
            <person name="Chovatia M."/>
            <person name="Cooper J."/>
            <person name="Damon W."/>
            <person name="Desjardin D."/>
            <person name="Finy P."/>
            <person name="Geml J."/>
            <person name="Haridas S."/>
            <person name="Hughes K."/>
            <person name="Justo A."/>
            <person name="Karasinski D."/>
            <person name="Kautmanova I."/>
            <person name="Kiss B."/>
            <person name="Kocsube S."/>
            <person name="Kotiranta H."/>
            <person name="LaButti K.M."/>
            <person name="Lechner B.E."/>
            <person name="Liimatainen K."/>
            <person name="Lipzen A."/>
            <person name="Lukacs Z."/>
            <person name="Mihaltcheva S."/>
            <person name="Morgado L.N."/>
            <person name="Niskanen T."/>
            <person name="Noordeloos M.E."/>
            <person name="Ohm R.A."/>
            <person name="Ortiz-Santana B."/>
            <person name="Ovrebo C."/>
            <person name="Racz N."/>
            <person name="Riley R."/>
            <person name="Savchenko A."/>
            <person name="Shiryaev A."/>
            <person name="Soop K."/>
            <person name="Spirin V."/>
            <person name="Szebenyi C."/>
            <person name="Tomsovsky M."/>
            <person name="Tulloss R.E."/>
            <person name="Uehling J."/>
            <person name="Grigoriev I.V."/>
            <person name="Vagvolgyi C."/>
            <person name="Papp T."/>
            <person name="Martin F.M."/>
            <person name="Miettinen O."/>
            <person name="Hibbett D.S."/>
            <person name="Nagy L.G."/>
        </authorList>
    </citation>
    <scope>NUCLEOTIDE SEQUENCE [LARGE SCALE GENOMIC DNA]</scope>
    <source>
        <strain evidence="4 5">CBS 309.79</strain>
    </source>
</reference>
<evidence type="ECO:0000313" key="4">
    <source>
        <dbReference type="EMBL" id="TFL00729.1"/>
    </source>
</evidence>
<protein>
    <submittedName>
        <fullName evidence="4">Thioredoxin-like protein</fullName>
    </submittedName>
</protein>